<sequence>MRLWSLHPRYLDRAGLVAAWREALLAQAVIGRPGAGYSQHPQLIRFRLAPDPEAALGAFLIGIVDEAAARGYRFDRSKIRHPGPAGPLPVTTGQLEFEAAHLRAKLERRAPDWLARWPADAVPHPHPLFRVEPGPMADWERPAAR</sequence>
<name>A0ABP7FZV8_9MICO</name>
<dbReference type="RefSeq" id="WP_344779505.1">
    <property type="nucleotide sequence ID" value="NZ_BAABAF010000001.1"/>
</dbReference>
<evidence type="ECO:0000313" key="2">
    <source>
        <dbReference type="Proteomes" id="UP001500540"/>
    </source>
</evidence>
<dbReference type="Pfam" id="PF03013">
    <property type="entry name" value="Pyr_excise"/>
    <property type="match status" value="1"/>
</dbReference>
<reference evidence="2" key="1">
    <citation type="journal article" date="2019" name="Int. J. Syst. Evol. Microbiol.">
        <title>The Global Catalogue of Microorganisms (GCM) 10K type strain sequencing project: providing services to taxonomists for standard genome sequencing and annotation.</title>
        <authorList>
            <consortium name="The Broad Institute Genomics Platform"/>
            <consortium name="The Broad Institute Genome Sequencing Center for Infectious Disease"/>
            <person name="Wu L."/>
            <person name="Ma J."/>
        </authorList>
    </citation>
    <scope>NUCLEOTIDE SEQUENCE [LARGE SCALE GENOMIC DNA]</scope>
    <source>
        <strain evidence="2">JCM 16950</strain>
    </source>
</reference>
<proteinExistence type="predicted"/>
<organism evidence="1 2">
    <name type="scientific">Microbacterium kribbense</name>
    <dbReference type="NCBI Taxonomy" id="433645"/>
    <lineage>
        <taxon>Bacteria</taxon>
        <taxon>Bacillati</taxon>
        <taxon>Actinomycetota</taxon>
        <taxon>Actinomycetes</taxon>
        <taxon>Micrococcales</taxon>
        <taxon>Microbacteriaceae</taxon>
        <taxon>Microbacterium</taxon>
    </lineage>
</organism>
<dbReference type="Proteomes" id="UP001500540">
    <property type="component" value="Unassembled WGS sequence"/>
</dbReference>
<dbReference type="InterPro" id="IPR004260">
    <property type="entry name" value="Pyr-dimer_DNA_glycosylase"/>
</dbReference>
<comment type="caution">
    <text evidence="1">The sequence shown here is derived from an EMBL/GenBank/DDBJ whole genome shotgun (WGS) entry which is preliminary data.</text>
</comment>
<dbReference type="EMBL" id="BAABAF010000001">
    <property type="protein sequence ID" value="GAA3752043.1"/>
    <property type="molecule type" value="Genomic_DNA"/>
</dbReference>
<evidence type="ECO:0000313" key="1">
    <source>
        <dbReference type="EMBL" id="GAA3752043.1"/>
    </source>
</evidence>
<keyword evidence="2" id="KW-1185">Reference proteome</keyword>
<accession>A0ABP7FZV8</accession>
<gene>
    <name evidence="1" type="ORF">GCM10022240_01440</name>
</gene>
<protein>
    <submittedName>
        <fullName evidence="1">Pyrimidine dimer DNA glycosylase/endonuclease V</fullName>
    </submittedName>
</protein>